<feature type="transmembrane region" description="Helical" evidence="13">
    <location>
        <begin position="192"/>
        <end position="214"/>
    </location>
</feature>
<evidence type="ECO:0000256" key="9">
    <source>
        <dbReference type="ARBA" id="ARBA00023224"/>
    </source>
</evidence>
<evidence type="ECO:0000313" key="16">
    <source>
        <dbReference type="EMBL" id="SEQ67074.1"/>
    </source>
</evidence>
<evidence type="ECO:0000256" key="8">
    <source>
        <dbReference type="ARBA" id="ARBA00023136"/>
    </source>
</evidence>
<dbReference type="InterPro" id="IPR051310">
    <property type="entry name" value="MCP_chemotaxis"/>
</dbReference>
<dbReference type="RefSeq" id="WP_092675092.1">
    <property type="nucleotide sequence ID" value="NZ_FOGC01000005.1"/>
</dbReference>
<keyword evidence="9 11" id="KW-0807">Transducer</keyword>
<dbReference type="PROSITE" id="PS50885">
    <property type="entry name" value="HAMP"/>
    <property type="match status" value="1"/>
</dbReference>
<keyword evidence="2" id="KW-1003">Cell membrane</keyword>
<name>A0A1H9HXK7_9GAMM</name>
<evidence type="ECO:0000256" key="4">
    <source>
        <dbReference type="ARBA" id="ARBA00022500"/>
    </source>
</evidence>
<keyword evidence="8 13" id="KW-0472">Membrane</keyword>
<dbReference type="FunFam" id="1.10.287.950:FF:000001">
    <property type="entry name" value="Methyl-accepting chemotaxis sensory transducer"/>
    <property type="match status" value="1"/>
</dbReference>
<keyword evidence="3" id="KW-0488">Methylation</keyword>
<protein>
    <submittedName>
        <fullName evidence="16">Methyl-accepting chemotaxis sensory transducer with TarH sensor</fullName>
    </submittedName>
</protein>
<feature type="region of interest" description="Disordered" evidence="12">
    <location>
        <begin position="521"/>
        <end position="555"/>
    </location>
</feature>
<dbReference type="PANTHER" id="PTHR43531">
    <property type="entry name" value="PROTEIN ICFG"/>
    <property type="match status" value="1"/>
</dbReference>
<evidence type="ECO:0000313" key="17">
    <source>
        <dbReference type="Proteomes" id="UP000242515"/>
    </source>
</evidence>
<keyword evidence="7 13" id="KW-1133">Transmembrane helix</keyword>
<dbReference type="Gene3D" id="1.20.120.30">
    <property type="entry name" value="Aspartate receptor, ligand-binding domain"/>
    <property type="match status" value="1"/>
</dbReference>
<dbReference type="PANTHER" id="PTHR43531:SF14">
    <property type="entry name" value="METHYL-ACCEPTING CHEMOTAXIS PROTEIN I-RELATED"/>
    <property type="match status" value="1"/>
</dbReference>
<evidence type="ECO:0000256" key="12">
    <source>
        <dbReference type="SAM" id="MobiDB-lite"/>
    </source>
</evidence>
<evidence type="ECO:0000256" key="11">
    <source>
        <dbReference type="PROSITE-ProRule" id="PRU00284"/>
    </source>
</evidence>
<keyword evidence="17" id="KW-1185">Reference proteome</keyword>
<comment type="similarity">
    <text evidence="10">Belongs to the methyl-accepting chemotaxis (MCP) protein family.</text>
</comment>
<accession>A0A1H9HXK7</accession>
<dbReference type="Pfam" id="PF00015">
    <property type="entry name" value="MCPsignal"/>
    <property type="match status" value="1"/>
</dbReference>
<dbReference type="SMART" id="SM00283">
    <property type="entry name" value="MA"/>
    <property type="match status" value="1"/>
</dbReference>
<dbReference type="Pfam" id="PF00672">
    <property type="entry name" value="HAMP"/>
    <property type="match status" value="1"/>
</dbReference>
<evidence type="ECO:0000256" key="5">
    <source>
        <dbReference type="ARBA" id="ARBA00022519"/>
    </source>
</evidence>
<dbReference type="Gene3D" id="1.10.287.950">
    <property type="entry name" value="Methyl-accepting chemotaxis protein"/>
    <property type="match status" value="1"/>
</dbReference>
<dbReference type="InterPro" id="IPR003122">
    <property type="entry name" value="Tar_rcpt_lig-bd"/>
</dbReference>
<dbReference type="InterPro" id="IPR004090">
    <property type="entry name" value="Chemotax_Me-accpt_rcpt"/>
</dbReference>
<keyword evidence="4" id="KW-0145">Chemotaxis</keyword>
<dbReference type="GO" id="GO:0004888">
    <property type="term" value="F:transmembrane signaling receptor activity"/>
    <property type="evidence" value="ECO:0007669"/>
    <property type="project" value="InterPro"/>
</dbReference>
<comment type="subcellular location">
    <subcellularLocation>
        <location evidence="1">Cell inner membrane</location>
        <topology evidence="1">Multi-pass membrane protein</topology>
    </subcellularLocation>
</comment>
<dbReference type="SMART" id="SM00304">
    <property type="entry name" value="HAMP"/>
    <property type="match status" value="1"/>
</dbReference>
<evidence type="ECO:0000256" key="7">
    <source>
        <dbReference type="ARBA" id="ARBA00022989"/>
    </source>
</evidence>
<dbReference type="AlphaFoldDB" id="A0A1H9HXK7"/>
<dbReference type="InterPro" id="IPR003660">
    <property type="entry name" value="HAMP_dom"/>
</dbReference>
<evidence type="ECO:0000259" key="14">
    <source>
        <dbReference type="PROSITE" id="PS50111"/>
    </source>
</evidence>
<evidence type="ECO:0000256" key="6">
    <source>
        <dbReference type="ARBA" id="ARBA00022692"/>
    </source>
</evidence>
<dbReference type="GO" id="GO:0006935">
    <property type="term" value="P:chemotaxis"/>
    <property type="evidence" value="ECO:0007669"/>
    <property type="project" value="UniProtKB-KW"/>
</dbReference>
<evidence type="ECO:0000256" key="2">
    <source>
        <dbReference type="ARBA" id="ARBA00022475"/>
    </source>
</evidence>
<evidence type="ECO:0000256" key="10">
    <source>
        <dbReference type="ARBA" id="ARBA00029447"/>
    </source>
</evidence>
<dbReference type="CDD" id="cd06225">
    <property type="entry name" value="HAMP"/>
    <property type="match status" value="1"/>
</dbReference>
<evidence type="ECO:0000256" key="1">
    <source>
        <dbReference type="ARBA" id="ARBA00004429"/>
    </source>
</evidence>
<dbReference type="PRINTS" id="PR00260">
    <property type="entry name" value="CHEMTRNSDUCR"/>
</dbReference>
<gene>
    <name evidence="16" type="ORF">SAMN05216522_105113</name>
</gene>
<dbReference type="GO" id="GO:0007165">
    <property type="term" value="P:signal transduction"/>
    <property type="evidence" value="ECO:0007669"/>
    <property type="project" value="UniProtKB-KW"/>
</dbReference>
<reference evidence="17" key="1">
    <citation type="submission" date="2016-10" db="EMBL/GenBank/DDBJ databases">
        <authorList>
            <person name="Varghese N."/>
            <person name="Submissions S."/>
        </authorList>
    </citation>
    <scope>NUCLEOTIDE SEQUENCE [LARGE SCALE GENOMIC DNA]</scope>
    <source>
        <strain evidence="17">8N4</strain>
    </source>
</reference>
<dbReference type="SUPFAM" id="SSF58104">
    <property type="entry name" value="Methyl-accepting chemotaxis protein (MCP) signaling domain"/>
    <property type="match status" value="1"/>
</dbReference>
<dbReference type="Pfam" id="PF02203">
    <property type="entry name" value="TarH"/>
    <property type="match status" value="1"/>
</dbReference>
<feature type="domain" description="Methyl-accepting transducer" evidence="14">
    <location>
        <begin position="273"/>
        <end position="502"/>
    </location>
</feature>
<evidence type="ECO:0000259" key="15">
    <source>
        <dbReference type="PROSITE" id="PS50885"/>
    </source>
</evidence>
<keyword evidence="5" id="KW-0997">Cell inner membrane</keyword>
<dbReference type="CDD" id="cd11386">
    <property type="entry name" value="MCP_signal"/>
    <property type="match status" value="1"/>
</dbReference>
<evidence type="ECO:0000256" key="3">
    <source>
        <dbReference type="ARBA" id="ARBA00022481"/>
    </source>
</evidence>
<dbReference type="InterPro" id="IPR004089">
    <property type="entry name" value="MCPsignal_dom"/>
</dbReference>
<evidence type="ECO:0000256" key="13">
    <source>
        <dbReference type="SAM" id="Phobius"/>
    </source>
</evidence>
<dbReference type="InterPro" id="IPR035440">
    <property type="entry name" value="4HB_MCP_dom_sf"/>
</dbReference>
<dbReference type="STRING" id="988801.SAMN05216522_105113"/>
<dbReference type="PROSITE" id="PS50111">
    <property type="entry name" value="CHEMOTAXIS_TRANSDUC_2"/>
    <property type="match status" value="1"/>
</dbReference>
<organism evidence="16 17">
    <name type="scientific">Rosenbergiella nectarea</name>
    <dbReference type="NCBI Taxonomy" id="988801"/>
    <lineage>
        <taxon>Bacteria</taxon>
        <taxon>Pseudomonadati</taxon>
        <taxon>Pseudomonadota</taxon>
        <taxon>Gammaproteobacteria</taxon>
        <taxon>Enterobacterales</taxon>
        <taxon>Erwiniaceae</taxon>
        <taxon>Rosenbergiella</taxon>
    </lineage>
</organism>
<keyword evidence="6 13" id="KW-0812">Transmembrane</keyword>
<dbReference type="GO" id="GO:0005886">
    <property type="term" value="C:plasma membrane"/>
    <property type="evidence" value="ECO:0007669"/>
    <property type="project" value="UniProtKB-SubCell"/>
</dbReference>
<proteinExistence type="inferred from homology"/>
<dbReference type="CDD" id="cd19407">
    <property type="entry name" value="Tar_Tsr_sensor"/>
    <property type="match status" value="1"/>
</dbReference>
<sequence>MLRKLKVVTSLLLILCIMGVLQIVSSALFLEMSKGNQTIFAQNQKLRVQQQSISDATSFLLEARSNINFGMIYSLQSAKEDGFDEKIKKFLISAEENIQQADDEYKIFWNTFSDKEREDAKLDAMGRAFIDYRNGLNTLLALLREGKVKEFMTTPVMDKQKTFDSKMNQWYSKNEKQVEIGIDHSRQQYDHALILTGVFIAITLFVIFLAWVGIHRILLKPLHACIHHIQNVARGDLTQSIEVISKNEMGDLLTTVRHMQDELKHTVGLVRDSSESIFSGASEIANGSNDLSARTEQQAASLEETASSMEQLTATVKQNAENARQASQLALNASETARHGGNVVDNVVTTMKDIADSSKKISDITSVIDGIAFQTNILALNAAVEAARAGEQGRGFAVVAGEVRNLAQRSAQAAKEIKILIEDSVNRIDSGSQLVENAGVTMGEIVNAVTRVTDIMGEIASASEEQSRGIDLVSTAVTEMDQVTQQNATLVEESATAAATLEEQAGLLKQAVAVFRVGHASSSSPLSHATPKHSSPTPNASGSGQMSNNNDWETF</sequence>
<dbReference type="SUPFAM" id="SSF47170">
    <property type="entry name" value="Aspartate receptor, ligand-binding domain"/>
    <property type="match status" value="1"/>
</dbReference>
<dbReference type="OrthoDB" id="9765776at2"/>
<feature type="domain" description="HAMP" evidence="15">
    <location>
        <begin position="216"/>
        <end position="268"/>
    </location>
</feature>
<dbReference type="Proteomes" id="UP000242515">
    <property type="component" value="Unassembled WGS sequence"/>
</dbReference>
<dbReference type="EMBL" id="FOGC01000005">
    <property type="protein sequence ID" value="SEQ67074.1"/>
    <property type="molecule type" value="Genomic_DNA"/>
</dbReference>